<name>A0A413H475_9BACE</name>
<comment type="caution">
    <text evidence="3">The sequence shown here is derived from an EMBL/GenBank/DDBJ whole genome shotgun (WGS) entry which is preliminary data.</text>
</comment>
<dbReference type="RefSeq" id="WP_117987620.1">
    <property type="nucleotide sequence ID" value="NZ_CABMFG010000017.1"/>
</dbReference>
<dbReference type="Gene3D" id="3.40.50.1860">
    <property type="match status" value="2"/>
</dbReference>
<organism evidence="3 4">
    <name type="scientific">Bacteroides stercorirosoris</name>
    <dbReference type="NCBI Taxonomy" id="871324"/>
    <lineage>
        <taxon>Bacteria</taxon>
        <taxon>Pseudomonadati</taxon>
        <taxon>Bacteroidota</taxon>
        <taxon>Bacteroidia</taxon>
        <taxon>Bacteroidales</taxon>
        <taxon>Bacteroidaceae</taxon>
        <taxon>Bacteroides</taxon>
    </lineage>
</organism>
<dbReference type="OrthoDB" id="9803739at2"/>
<evidence type="ECO:0000313" key="3">
    <source>
        <dbReference type="EMBL" id="RGX78344.1"/>
    </source>
</evidence>
<evidence type="ECO:0000256" key="2">
    <source>
        <dbReference type="ARBA" id="ARBA00023235"/>
    </source>
</evidence>
<sequence length="239" mass="27087">MLGIIGGNGVAATNRLLELIEEKYTRNGAFRDAHHPEMIVWQATQAPSRSMYLEGKGESFISDYVNIGKKLKKMGCTELCMCCNTAHYAIDELSQKTDLPFINIIDEVAKRSDEMGIKKVLVMCTAGLRKYKLYERSFEKYAPSTEIVYPNDEIQEWVTKGICNAKNAYRFANRETEVEHPANWFQKVCDYYVNSSDIDCIIGGCTDISNVFHLNSGKVEYLDSLDVLADVIVSKYIML</sequence>
<accession>A0A413H475</accession>
<proteinExistence type="inferred from homology"/>
<dbReference type="EMBL" id="QSCF01000017">
    <property type="protein sequence ID" value="RGX78344.1"/>
    <property type="molecule type" value="Genomic_DNA"/>
</dbReference>
<evidence type="ECO:0000313" key="4">
    <source>
        <dbReference type="Proteomes" id="UP000286075"/>
    </source>
</evidence>
<comment type="similarity">
    <text evidence="1">Belongs to the aspartate/glutamate racemases family.</text>
</comment>
<dbReference type="SUPFAM" id="SSF53681">
    <property type="entry name" value="Aspartate/glutamate racemase"/>
    <property type="match status" value="2"/>
</dbReference>
<protein>
    <submittedName>
        <fullName evidence="3">Amino acid racemase</fullName>
        <ecNumber evidence="3">5.1.1.-</ecNumber>
    </submittedName>
</protein>
<dbReference type="PANTHER" id="PTHR21198">
    <property type="entry name" value="GLUTAMATE RACEMASE"/>
    <property type="match status" value="1"/>
</dbReference>
<dbReference type="InterPro" id="IPR001920">
    <property type="entry name" value="Asp/Glu_race"/>
</dbReference>
<dbReference type="Proteomes" id="UP000286075">
    <property type="component" value="Unassembled WGS sequence"/>
</dbReference>
<dbReference type="NCBIfam" id="TIGR00035">
    <property type="entry name" value="asp_race"/>
    <property type="match status" value="1"/>
</dbReference>
<keyword evidence="2 3" id="KW-0413">Isomerase</keyword>
<dbReference type="Pfam" id="PF01177">
    <property type="entry name" value="Asp_Glu_race"/>
    <property type="match status" value="1"/>
</dbReference>
<dbReference type="InterPro" id="IPR015942">
    <property type="entry name" value="Asp/Glu/hydantoin_racemase"/>
</dbReference>
<reference evidence="3 4" key="1">
    <citation type="submission" date="2018-08" db="EMBL/GenBank/DDBJ databases">
        <title>A genome reference for cultivated species of the human gut microbiota.</title>
        <authorList>
            <person name="Zou Y."/>
            <person name="Xue W."/>
            <person name="Luo G."/>
        </authorList>
    </citation>
    <scope>NUCLEOTIDE SEQUENCE [LARGE SCALE GENOMIC DNA]</scope>
    <source>
        <strain evidence="3 4">OF03-9BH</strain>
    </source>
</reference>
<dbReference type="GO" id="GO:0047661">
    <property type="term" value="F:amino-acid racemase activity"/>
    <property type="evidence" value="ECO:0007669"/>
    <property type="project" value="InterPro"/>
</dbReference>
<gene>
    <name evidence="3" type="ORF">DXA68_12335</name>
</gene>
<evidence type="ECO:0000256" key="1">
    <source>
        <dbReference type="ARBA" id="ARBA00007847"/>
    </source>
</evidence>
<dbReference type="InterPro" id="IPR004380">
    <property type="entry name" value="Asp_race"/>
</dbReference>
<dbReference type="EC" id="5.1.1.-" evidence="3"/>
<dbReference type="PANTHER" id="PTHR21198:SF7">
    <property type="entry name" value="ASPARTATE-GLUTAMATE RACEMASE FAMILY"/>
    <property type="match status" value="1"/>
</dbReference>
<dbReference type="AlphaFoldDB" id="A0A413H475"/>